<gene>
    <name evidence="1" type="ORF">AYI69_g2205</name>
</gene>
<protein>
    <submittedName>
        <fullName evidence="1">Uncharacterized protein</fullName>
    </submittedName>
</protein>
<evidence type="ECO:0000313" key="1">
    <source>
        <dbReference type="EMBL" id="OMJ28324.1"/>
    </source>
</evidence>
<accession>A0A1R1YN70</accession>
<sequence>MINFRPRIFQGIGIIRTTRCRPIRIESKHEASEILQPAPRQQGSRSERPALQLIRLVQPLMLPPMESDIPDNPENVQITLEITLIYPLWKTTMWYPDFQDFSVAQSLLMLATTVIPDP</sequence>
<dbReference type="AlphaFoldDB" id="A0A1R1YN70"/>
<name>A0A1R1YN70_9FUNG</name>
<organism evidence="1 2">
    <name type="scientific">Smittium culicis</name>
    <dbReference type="NCBI Taxonomy" id="133412"/>
    <lineage>
        <taxon>Eukaryota</taxon>
        <taxon>Fungi</taxon>
        <taxon>Fungi incertae sedis</taxon>
        <taxon>Zoopagomycota</taxon>
        <taxon>Kickxellomycotina</taxon>
        <taxon>Harpellomycetes</taxon>
        <taxon>Harpellales</taxon>
        <taxon>Legeriomycetaceae</taxon>
        <taxon>Smittium</taxon>
    </lineage>
</organism>
<dbReference type="EMBL" id="LSSM01000638">
    <property type="protein sequence ID" value="OMJ28324.1"/>
    <property type="molecule type" value="Genomic_DNA"/>
</dbReference>
<evidence type="ECO:0000313" key="2">
    <source>
        <dbReference type="Proteomes" id="UP000187429"/>
    </source>
</evidence>
<reference evidence="2" key="1">
    <citation type="submission" date="2017-01" db="EMBL/GenBank/DDBJ databases">
        <authorList>
            <person name="Wang Y."/>
            <person name="White M."/>
            <person name="Kvist S."/>
            <person name="Moncalvo J.-M."/>
        </authorList>
    </citation>
    <scope>NUCLEOTIDE SEQUENCE [LARGE SCALE GENOMIC DNA]</scope>
    <source>
        <strain evidence="2">ID-206-W2</strain>
    </source>
</reference>
<keyword evidence="2" id="KW-1185">Reference proteome</keyword>
<comment type="caution">
    <text evidence="1">The sequence shown here is derived from an EMBL/GenBank/DDBJ whole genome shotgun (WGS) entry which is preliminary data.</text>
</comment>
<dbReference type="Proteomes" id="UP000187429">
    <property type="component" value="Unassembled WGS sequence"/>
</dbReference>
<proteinExistence type="predicted"/>